<evidence type="ECO:0000313" key="4">
    <source>
        <dbReference type="Proteomes" id="UP000198287"/>
    </source>
</evidence>
<evidence type="ECO:0000313" key="3">
    <source>
        <dbReference type="EMBL" id="OXA49261.1"/>
    </source>
</evidence>
<keyword evidence="1" id="KW-0175">Coiled coil</keyword>
<dbReference type="AlphaFoldDB" id="A0A226DX47"/>
<dbReference type="EMBL" id="LNIX01000010">
    <property type="protein sequence ID" value="OXA49261.1"/>
    <property type="molecule type" value="Genomic_DNA"/>
</dbReference>
<dbReference type="Proteomes" id="UP000198287">
    <property type="component" value="Unassembled WGS sequence"/>
</dbReference>
<name>A0A226DX47_FOLCA</name>
<gene>
    <name evidence="3" type="ORF">Fcan01_15428</name>
</gene>
<feature type="region of interest" description="Disordered" evidence="2">
    <location>
        <begin position="202"/>
        <end position="241"/>
    </location>
</feature>
<protein>
    <recommendedName>
        <fullName evidence="5">BZIP domain-containing protein</fullName>
    </recommendedName>
</protein>
<evidence type="ECO:0000256" key="2">
    <source>
        <dbReference type="SAM" id="MobiDB-lite"/>
    </source>
</evidence>
<evidence type="ECO:0000256" key="1">
    <source>
        <dbReference type="SAM" id="Coils"/>
    </source>
</evidence>
<comment type="caution">
    <text evidence="3">The sequence shown here is derived from an EMBL/GenBank/DDBJ whole genome shotgun (WGS) entry which is preliminary data.</text>
</comment>
<feature type="coiled-coil region" evidence="1">
    <location>
        <begin position="293"/>
        <end position="341"/>
    </location>
</feature>
<accession>A0A226DX47</accession>
<sequence>MKPISLQFKPQTYLSIWSIILVRRRLDLREEIIYQNSPLGNEQMDPFENVNHSNLFPFSTSENDAEIELNPTVHVPEFYDVLLATVRRSDHIQPEPPRFGPVHLERTGPYDLAGPSSESTLTAYSSNFLTLQEDLALPGQDHIDHMELSGVHLSTVTSSLHDYESPIPPPPSSTPVTDMLLSYVTDNNSDPVQIFETFLTCPTEHDSQPAQRVDTLLSSTPPPPPKRPRGRPPNPNKRDPTKIIRKIRAHQMKPTTKRIRQAKAAYERRLRKKEFDKKLLAELAAKNGEIANLKKAAIEQKDLKERNKQLRADLAAKTEENVSLKKTLEQKNFEIADYKNRLWNVQNALFPPIQENYGSSIEATNLDLHNFE</sequence>
<proteinExistence type="predicted"/>
<evidence type="ECO:0008006" key="5">
    <source>
        <dbReference type="Google" id="ProtNLM"/>
    </source>
</evidence>
<reference evidence="3 4" key="1">
    <citation type="submission" date="2015-12" db="EMBL/GenBank/DDBJ databases">
        <title>The genome of Folsomia candida.</title>
        <authorList>
            <person name="Faddeeva A."/>
            <person name="Derks M.F."/>
            <person name="Anvar Y."/>
            <person name="Smit S."/>
            <person name="Van Straalen N."/>
            <person name="Roelofs D."/>
        </authorList>
    </citation>
    <scope>NUCLEOTIDE SEQUENCE [LARGE SCALE GENOMIC DNA]</scope>
    <source>
        <strain evidence="3 4">VU population</strain>
        <tissue evidence="3">Whole body</tissue>
    </source>
</reference>
<organism evidence="3 4">
    <name type="scientific">Folsomia candida</name>
    <name type="common">Springtail</name>
    <dbReference type="NCBI Taxonomy" id="158441"/>
    <lineage>
        <taxon>Eukaryota</taxon>
        <taxon>Metazoa</taxon>
        <taxon>Ecdysozoa</taxon>
        <taxon>Arthropoda</taxon>
        <taxon>Hexapoda</taxon>
        <taxon>Collembola</taxon>
        <taxon>Entomobryomorpha</taxon>
        <taxon>Isotomoidea</taxon>
        <taxon>Isotomidae</taxon>
        <taxon>Proisotominae</taxon>
        <taxon>Folsomia</taxon>
    </lineage>
</organism>
<feature type="compositionally biased region" description="Pro residues" evidence="2">
    <location>
        <begin position="220"/>
        <end position="235"/>
    </location>
</feature>
<keyword evidence="4" id="KW-1185">Reference proteome</keyword>